<keyword evidence="1" id="KW-0472">Membrane</keyword>
<dbReference type="Gene3D" id="1.20.1070.10">
    <property type="entry name" value="Rhodopsin 7-helix transmembrane proteins"/>
    <property type="match status" value="1"/>
</dbReference>
<protein>
    <submittedName>
        <fullName evidence="2">G_PROTEIN_RECEP_F1_2 domain-containing protein</fullName>
    </submittedName>
</protein>
<feature type="transmembrane region" description="Helical" evidence="1">
    <location>
        <begin position="240"/>
        <end position="265"/>
    </location>
</feature>
<dbReference type="PANTHER" id="PTHR22718">
    <property type="entry name" value="SERPENTINE RECEPTOR, CLASS X"/>
    <property type="match status" value="1"/>
</dbReference>
<name>A0A0R3QZK8_9BILA</name>
<evidence type="ECO:0000256" key="1">
    <source>
        <dbReference type="SAM" id="Phobius"/>
    </source>
</evidence>
<evidence type="ECO:0000313" key="2">
    <source>
        <dbReference type="WBParaSite" id="BTMF_0001318201-mRNA-1"/>
    </source>
</evidence>
<dbReference type="WBParaSite" id="BTMF_0001318201-mRNA-1">
    <property type="protein sequence ID" value="BTMF_0001318201-mRNA-1"/>
    <property type="gene ID" value="BTMF_0001318201"/>
</dbReference>
<organism evidence="2">
    <name type="scientific">Brugia timori</name>
    <dbReference type="NCBI Taxonomy" id="42155"/>
    <lineage>
        <taxon>Eukaryota</taxon>
        <taxon>Metazoa</taxon>
        <taxon>Ecdysozoa</taxon>
        <taxon>Nematoda</taxon>
        <taxon>Chromadorea</taxon>
        <taxon>Rhabditida</taxon>
        <taxon>Spirurina</taxon>
        <taxon>Spiruromorpha</taxon>
        <taxon>Filarioidea</taxon>
        <taxon>Onchocercidae</taxon>
        <taxon>Brugia</taxon>
    </lineage>
</organism>
<proteinExistence type="predicted"/>
<feature type="transmembrane region" description="Helical" evidence="1">
    <location>
        <begin position="127"/>
        <end position="147"/>
    </location>
</feature>
<reference evidence="2" key="1">
    <citation type="submission" date="2017-02" db="UniProtKB">
        <authorList>
            <consortium name="WormBaseParasite"/>
        </authorList>
    </citation>
    <scope>IDENTIFICATION</scope>
</reference>
<feature type="transmembrane region" description="Helical" evidence="1">
    <location>
        <begin position="207"/>
        <end position="228"/>
    </location>
</feature>
<keyword evidence="1" id="KW-0812">Transmembrane</keyword>
<accession>A0A0R3QZK8</accession>
<feature type="transmembrane region" description="Helical" evidence="1">
    <location>
        <begin position="41"/>
        <end position="61"/>
    </location>
</feature>
<dbReference type="AlphaFoldDB" id="A0A0R3QZK8"/>
<sequence length="351" mass="41095">LISFIPHMIVLLPEILLTKNSLYTCKTWINHLFSTINTSSFYAVLHFGFLWTLNRFLSIIFPKCNAFFESTKLYFLIIFVWLTAFAISFADYYYCSRSFEVSTLLWTANCTKQSSNSGKVFLSFRHIWALFLSIAMLAMYFAIFCNIRHRRVSVTNEPRRILAMNTRHGTSRLETAKYERSVSTDLWCIHNWNHINQFSTKTYERSVLIQAALTCGVFIIGIILINFLPKLLIKIFGQEIIIPVNIFINSFLILGRTVLPITLFATNKHARKYVYLFLKVDRVGTVRFRTILTNKFDYRIASKTTSLKSLREYSELYFLHKKRVKCKINFAYHHHLNASLNDTKLFLDVAI</sequence>
<keyword evidence="1" id="KW-1133">Transmembrane helix</keyword>
<dbReference type="PANTHER" id="PTHR22718:SF25">
    <property type="entry name" value="G-PROTEIN COUPLED RECEPTORS FAMILY 1 PROFILE DOMAIN-CONTAINING PROTEIN"/>
    <property type="match status" value="1"/>
</dbReference>
<feature type="transmembrane region" description="Helical" evidence="1">
    <location>
        <begin position="73"/>
        <end position="94"/>
    </location>
</feature>